<dbReference type="EMBL" id="LVVY01000079">
    <property type="protein sequence ID" value="OAM77725.1"/>
    <property type="molecule type" value="Genomic_DNA"/>
</dbReference>
<dbReference type="GO" id="GO:0006352">
    <property type="term" value="P:DNA-templated transcription initiation"/>
    <property type="evidence" value="ECO:0007669"/>
    <property type="project" value="InterPro"/>
</dbReference>
<name>A0A178I0J5_9HYPH</name>
<evidence type="ECO:0000313" key="2">
    <source>
        <dbReference type="EMBL" id="OAM77725.1"/>
    </source>
</evidence>
<dbReference type="SUPFAM" id="SSF88659">
    <property type="entry name" value="Sigma3 and sigma4 domains of RNA polymerase sigma factors"/>
    <property type="match status" value="1"/>
</dbReference>
<organism evidence="2 3">
    <name type="scientific">Devosia elaeis</name>
    <dbReference type="NCBI Taxonomy" id="1770058"/>
    <lineage>
        <taxon>Bacteria</taxon>
        <taxon>Pseudomonadati</taxon>
        <taxon>Pseudomonadota</taxon>
        <taxon>Alphaproteobacteria</taxon>
        <taxon>Hyphomicrobiales</taxon>
        <taxon>Devosiaceae</taxon>
        <taxon>Devosia</taxon>
    </lineage>
</organism>
<evidence type="ECO:0000313" key="3">
    <source>
        <dbReference type="Proteomes" id="UP000078389"/>
    </source>
</evidence>
<dbReference type="InterPro" id="IPR007630">
    <property type="entry name" value="RNA_pol_sigma70_r4"/>
</dbReference>
<evidence type="ECO:0000259" key="1">
    <source>
        <dbReference type="Pfam" id="PF04545"/>
    </source>
</evidence>
<reference evidence="2 3" key="1">
    <citation type="submission" date="2016-03" db="EMBL/GenBank/DDBJ databases">
        <title>Genome sequencing of Devosia sp. S37.</title>
        <authorList>
            <person name="Mohd Nor M."/>
        </authorList>
    </citation>
    <scope>NUCLEOTIDE SEQUENCE [LARGE SCALE GENOMIC DNA]</scope>
    <source>
        <strain evidence="2 3">S37</strain>
    </source>
</reference>
<protein>
    <recommendedName>
        <fullName evidence="1">RNA polymerase sigma-70 region 4 domain-containing protein</fullName>
    </recommendedName>
</protein>
<proteinExistence type="predicted"/>
<dbReference type="InterPro" id="IPR013324">
    <property type="entry name" value="RNA_pol_sigma_r3/r4-like"/>
</dbReference>
<dbReference type="Pfam" id="PF04545">
    <property type="entry name" value="Sigma70_r4"/>
    <property type="match status" value="1"/>
</dbReference>
<dbReference type="Proteomes" id="UP000078389">
    <property type="component" value="Unassembled WGS sequence"/>
</dbReference>
<feature type="domain" description="RNA polymerase sigma-70 region 4" evidence="1">
    <location>
        <begin position="45"/>
        <end position="91"/>
    </location>
</feature>
<dbReference type="STRING" id="1770058.A3840_08855"/>
<comment type="caution">
    <text evidence="2">The sequence shown here is derived from an EMBL/GenBank/DDBJ whole genome shotgun (WGS) entry which is preliminary data.</text>
</comment>
<gene>
    <name evidence="2" type="ORF">A3840_08855</name>
</gene>
<dbReference type="AlphaFoldDB" id="A0A178I0J5"/>
<accession>A0A178I0J5</accession>
<dbReference type="GO" id="GO:0003700">
    <property type="term" value="F:DNA-binding transcription factor activity"/>
    <property type="evidence" value="ECO:0007669"/>
    <property type="project" value="InterPro"/>
</dbReference>
<dbReference type="Gene3D" id="1.10.10.10">
    <property type="entry name" value="Winged helix-like DNA-binding domain superfamily/Winged helix DNA-binding domain"/>
    <property type="match status" value="1"/>
</dbReference>
<sequence>MKGAAADYKEMTGRRIVMVSADAVDNPPEIQISGAQEASSDLSTLLGALTRRERDVILRRAGGETLQEISGDWGITRERVRQIESEARAKVMALAANDNVARAA</sequence>
<dbReference type="InterPro" id="IPR036388">
    <property type="entry name" value="WH-like_DNA-bd_sf"/>
</dbReference>
<keyword evidence="3" id="KW-1185">Reference proteome</keyword>